<keyword evidence="2" id="KW-1185">Reference proteome</keyword>
<dbReference type="Proteomes" id="UP000187406">
    <property type="component" value="Unassembled WGS sequence"/>
</dbReference>
<reference evidence="2" key="1">
    <citation type="submission" date="2016-04" db="EMBL/GenBank/DDBJ databases">
        <title>Cephalotus genome sequencing.</title>
        <authorList>
            <person name="Fukushima K."/>
            <person name="Hasebe M."/>
            <person name="Fang X."/>
        </authorList>
    </citation>
    <scope>NUCLEOTIDE SEQUENCE [LARGE SCALE GENOMIC DNA]</scope>
    <source>
        <strain evidence="2">cv. St1</strain>
    </source>
</reference>
<dbReference type="InParanoid" id="A0A1Q3DKX3"/>
<gene>
    <name evidence="1" type="ORF">CFOL_v3_36413</name>
</gene>
<sequence>DQDEWDWSDLSLGCCDIAPNKPLLYFRLGIYKGLKGRENRGPYTTCHLGTTARYIIAARLGWAFLRTRHPARKGP</sequence>
<comment type="caution">
    <text evidence="1">The sequence shown here is derived from an EMBL/GenBank/DDBJ whole genome shotgun (WGS) entry which is preliminary data.</text>
</comment>
<feature type="non-terminal residue" evidence="1">
    <location>
        <position position="1"/>
    </location>
</feature>
<proteinExistence type="predicted"/>
<evidence type="ECO:0000313" key="1">
    <source>
        <dbReference type="EMBL" id="GAV93035.1"/>
    </source>
</evidence>
<dbReference type="OrthoDB" id="10549532at2759"/>
<evidence type="ECO:0000313" key="2">
    <source>
        <dbReference type="Proteomes" id="UP000187406"/>
    </source>
</evidence>
<protein>
    <submittedName>
        <fullName evidence="1">Uncharacterized protein</fullName>
    </submittedName>
</protein>
<dbReference type="AlphaFoldDB" id="A0A1Q3DKX3"/>
<name>A0A1Q3DKX3_CEPFO</name>
<organism evidence="1 2">
    <name type="scientific">Cephalotus follicularis</name>
    <name type="common">Albany pitcher plant</name>
    <dbReference type="NCBI Taxonomy" id="3775"/>
    <lineage>
        <taxon>Eukaryota</taxon>
        <taxon>Viridiplantae</taxon>
        <taxon>Streptophyta</taxon>
        <taxon>Embryophyta</taxon>
        <taxon>Tracheophyta</taxon>
        <taxon>Spermatophyta</taxon>
        <taxon>Magnoliopsida</taxon>
        <taxon>eudicotyledons</taxon>
        <taxon>Gunneridae</taxon>
        <taxon>Pentapetalae</taxon>
        <taxon>rosids</taxon>
        <taxon>fabids</taxon>
        <taxon>Oxalidales</taxon>
        <taxon>Cephalotaceae</taxon>
        <taxon>Cephalotus</taxon>
    </lineage>
</organism>
<accession>A0A1Q3DKX3</accession>
<dbReference type="EMBL" id="BDDD01013598">
    <property type="protein sequence ID" value="GAV93035.1"/>
    <property type="molecule type" value="Genomic_DNA"/>
</dbReference>